<gene>
    <name evidence="1" type="ORF">UN65_09050</name>
</gene>
<evidence type="ECO:0000313" key="2">
    <source>
        <dbReference type="Proteomes" id="UP000304840"/>
    </source>
</evidence>
<dbReference type="InterPro" id="IPR008969">
    <property type="entry name" value="CarboxyPept-like_regulatory"/>
</dbReference>
<dbReference type="SUPFAM" id="SSF56935">
    <property type="entry name" value="Porins"/>
    <property type="match status" value="1"/>
</dbReference>
<evidence type="ECO:0000313" key="1">
    <source>
        <dbReference type="EMBL" id="AMO20462.2"/>
    </source>
</evidence>
<proteinExistence type="predicted"/>
<reference evidence="2" key="1">
    <citation type="submission" date="2016-03" db="EMBL/GenBank/DDBJ databases">
        <title>Flavobacterium columnare strain B185, complete genome.</title>
        <authorList>
            <person name="Sundberg L.-R."/>
            <person name="Papponen P."/>
            <person name="Laanto E."/>
        </authorList>
    </citation>
    <scope>NUCLEOTIDE SEQUENCE [LARGE SCALE GENOMIC DNA]</scope>
    <source>
        <strain evidence="2">B185</strain>
    </source>
</reference>
<dbReference type="AlphaFoldDB" id="A0AAI8CID4"/>
<dbReference type="SUPFAM" id="SSF49464">
    <property type="entry name" value="Carboxypeptidase regulatory domain-like"/>
    <property type="match status" value="1"/>
</dbReference>
<evidence type="ECO:0008006" key="3">
    <source>
        <dbReference type="Google" id="ProtNLM"/>
    </source>
</evidence>
<dbReference type="Pfam" id="PF13715">
    <property type="entry name" value="CarbopepD_reg_2"/>
    <property type="match status" value="1"/>
</dbReference>
<dbReference type="EMBL" id="CP010992">
    <property type="protein sequence ID" value="AMO20462.2"/>
    <property type="molecule type" value="Genomic_DNA"/>
</dbReference>
<accession>A0AAI8CID4</accession>
<name>A0AAI8CID4_9FLAO</name>
<organism evidence="1 2">
    <name type="scientific">Flavobacterium columnare</name>
    <dbReference type="NCBI Taxonomy" id="996"/>
    <lineage>
        <taxon>Bacteria</taxon>
        <taxon>Pseudomonadati</taxon>
        <taxon>Bacteroidota</taxon>
        <taxon>Flavobacteriia</taxon>
        <taxon>Flavobacteriales</taxon>
        <taxon>Flavobacteriaceae</taxon>
        <taxon>Flavobacterium</taxon>
    </lineage>
</organism>
<dbReference type="Gene3D" id="2.60.40.1120">
    <property type="entry name" value="Carboxypeptidase-like, regulatory domain"/>
    <property type="match status" value="1"/>
</dbReference>
<protein>
    <recommendedName>
        <fullName evidence="3">TonB-dependent receptor</fullName>
    </recommendedName>
</protein>
<sequence length="745" mass="86837">MKPIFLYCILFLNTFVWTQNTFKINGNVKDINKKRVIALVTFTIKGFDKTIVTDSLGNFNFKITDDKINIKIEAEGYINYESDFKITEDTDLNIILKENKKIDEIIITEDKRKTFFKNDKNFLKLNVSQLSDLPSLTGSIDVSKILQLTPGVQNSGDINGYLYVRGGDAGHSIFKYNDVPVYGSAHLFGIFPYYNAFHIGELMYDKSNLSSVNGNILGAYINTKSNIMSIDKASFQVNLGLLASQFNIKIPYKKTVFSLSYRKTYLDDFLKLINAKNEVNYSFEDINFSYLYKMSNKSKLIFDFMTSKDKLKYNSEELFADINLTWKNYIAATQFQHSKNEKFKFTANAYFSKSLSSMNIFQHDLSIKVNTSITDFSLKSNIIYNIYKIKSEIGLSYNNYTISPYNLILANFGFTPKTKYENINSNLFSIYQDFNFFITDNINLKSGIRFNYFNHSSSNKYSFEPKLGIYFNEKRNTNYYITLAQKSQHLSLVTTSSIGIPTDFWVASANNIPFQKSKEISFGINHHFNKNIVTNFDLFYNEMKDLLIYPFALSQFNEASSIEKDIFIGNGKAYGFEFLLKKENGKFKGWMSYTWSKSLRSFPRIDEGSNFYAKYDRRHNFTTIITYSFTPKFVVGFTQILSSGNRFTSADQIYFVNNVPVKEYNEYNKAQLPFYNRTDFSFNFWIMKNKRKESKITLSVYNLFNIENPVYQSVNFEKNEEQLSITKNDKVFYKILPSINWYFKF</sequence>
<dbReference type="Proteomes" id="UP000304840">
    <property type="component" value="Chromosome"/>
</dbReference>
<reference evidence="1 2" key="2">
    <citation type="submission" date="2019-05" db="EMBL/GenBank/DDBJ databases">
        <authorList>
            <person name="Ravantti J.J."/>
        </authorList>
    </citation>
    <scope>NUCLEOTIDE SEQUENCE [LARGE SCALE GENOMIC DNA]</scope>
    <source>
        <strain evidence="1 2">B185</strain>
    </source>
</reference>